<dbReference type="Proteomes" id="UP000480122">
    <property type="component" value="Unassembled WGS sequence"/>
</dbReference>
<comment type="caution">
    <text evidence="2">The sequence shown here is derived from an EMBL/GenBank/DDBJ whole genome shotgun (WGS) entry which is preliminary data.</text>
</comment>
<dbReference type="InterPro" id="IPR008523">
    <property type="entry name" value="DUF805"/>
</dbReference>
<dbReference type="EMBL" id="WODA01000023">
    <property type="protein sequence ID" value="MUN07954.1"/>
    <property type="molecule type" value="Genomic_DNA"/>
</dbReference>
<keyword evidence="1" id="KW-0472">Membrane</keyword>
<dbReference type="GO" id="GO:0005886">
    <property type="term" value="C:plasma membrane"/>
    <property type="evidence" value="ECO:0007669"/>
    <property type="project" value="TreeGrafter"/>
</dbReference>
<feature type="transmembrane region" description="Helical" evidence="1">
    <location>
        <begin position="28"/>
        <end position="52"/>
    </location>
</feature>
<gene>
    <name evidence="2" type="ORF">GLX25_12615</name>
</gene>
<protein>
    <submittedName>
        <fullName evidence="2">DUF805 domain-containing protein</fullName>
    </submittedName>
</protein>
<feature type="transmembrane region" description="Helical" evidence="1">
    <location>
        <begin position="99"/>
        <end position="119"/>
    </location>
</feature>
<dbReference type="PANTHER" id="PTHR34980">
    <property type="entry name" value="INNER MEMBRANE PROTEIN-RELATED-RELATED"/>
    <property type="match status" value="1"/>
</dbReference>
<keyword evidence="3" id="KW-1185">Reference proteome</keyword>
<reference evidence="2 3" key="1">
    <citation type="submission" date="2019-11" db="EMBL/GenBank/DDBJ databases">
        <title>Agromyces kandeliae sp. nov., isolated from mangrove soil.</title>
        <authorList>
            <person name="Wang R."/>
        </authorList>
    </citation>
    <scope>NUCLEOTIDE SEQUENCE [LARGE SCALE GENOMIC DNA]</scope>
    <source>
        <strain evidence="2 3">JCM 11431</strain>
    </source>
</reference>
<dbReference type="Pfam" id="PF05656">
    <property type="entry name" value="DUF805"/>
    <property type="match status" value="1"/>
</dbReference>
<evidence type="ECO:0000313" key="2">
    <source>
        <dbReference type="EMBL" id="MUN07954.1"/>
    </source>
</evidence>
<organism evidence="2 3">
    <name type="scientific">Agromyces luteolus</name>
    <dbReference type="NCBI Taxonomy" id="88373"/>
    <lineage>
        <taxon>Bacteria</taxon>
        <taxon>Bacillati</taxon>
        <taxon>Actinomycetota</taxon>
        <taxon>Actinomycetes</taxon>
        <taxon>Micrococcales</taxon>
        <taxon>Microbacteriaceae</taxon>
        <taxon>Agromyces</taxon>
    </lineage>
</organism>
<dbReference type="AlphaFoldDB" id="A0A7C9LIJ8"/>
<evidence type="ECO:0000313" key="3">
    <source>
        <dbReference type="Proteomes" id="UP000480122"/>
    </source>
</evidence>
<proteinExistence type="predicted"/>
<evidence type="ECO:0000256" key="1">
    <source>
        <dbReference type="SAM" id="Phobius"/>
    </source>
</evidence>
<keyword evidence="1" id="KW-1133">Transmembrane helix</keyword>
<name>A0A7C9LIJ8_9MICO</name>
<sequence length="132" mass="14663">MGQAISRFFRKYATFSGRASRSEFWWTYLAYILAGMAISGLLSVTGIAQVSLTDDGDVVYAPGYWIVWSIGLVVSLALTVPFLAICWRRLHDSDRPGPFFFFLFIPIAGPIILLVLLALPSRPSGARYDRPA</sequence>
<accession>A0A7C9LIJ8</accession>
<feature type="transmembrane region" description="Helical" evidence="1">
    <location>
        <begin position="64"/>
        <end position="87"/>
    </location>
</feature>
<keyword evidence="1" id="KW-0812">Transmembrane</keyword>
<dbReference type="OrthoDB" id="9812349at2"/>
<dbReference type="PANTHER" id="PTHR34980:SF2">
    <property type="entry name" value="INNER MEMBRANE PROTEIN YHAH-RELATED"/>
    <property type="match status" value="1"/>
</dbReference>